<name>A0A915KXQ5_ROMCU</name>
<evidence type="ECO:0000313" key="2">
    <source>
        <dbReference type="Proteomes" id="UP000887565"/>
    </source>
</evidence>
<sequence>MLAAVGGSRRSTVPAWREEEGKKEKREGKRKGEKEKKWEEKRKKWEEKRKKREIESVNQSTNLKKIHQRTNLGNNKL</sequence>
<dbReference type="WBParaSite" id="nRc.2.0.1.t43737-RA">
    <property type="protein sequence ID" value="nRc.2.0.1.t43737-RA"/>
    <property type="gene ID" value="nRc.2.0.1.g43737"/>
</dbReference>
<reference evidence="3" key="1">
    <citation type="submission" date="2022-11" db="UniProtKB">
        <authorList>
            <consortium name="WormBaseParasite"/>
        </authorList>
    </citation>
    <scope>IDENTIFICATION</scope>
</reference>
<dbReference type="Proteomes" id="UP000887565">
    <property type="component" value="Unplaced"/>
</dbReference>
<proteinExistence type="predicted"/>
<organism evidence="2 3">
    <name type="scientific">Romanomermis culicivorax</name>
    <name type="common">Nematode worm</name>
    <dbReference type="NCBI Taxonomy" id="13658"/>
    <lineage>
        <taxon>Eukaryota</taxon>
        <taxon>Metazoa</taxon>
        <taxon>Ecdysozoa</taxon>
        <taxon>Nematoda</taxon>
        <taxon>Enoplea</taxon>
        <taxon>Dorylaimia</taxon>
        <taxon>Mermithida</taxon>
        <taxon>Mermithoidea</taxon>
        <taxon>Mermithidae</taxon>
        <taxon>Romanomermis</taxon>
    </lineage>
</organism>
<protein>
    <submittedName>
        <fullName evidence="3">Uncharacterized protein</fullName>
    </submittedName>
</protein>
<feature type="compositionally biased region" description="Polar residues" evidence="1">
    <location>
        <begin position="56"/>
        <end position="77"/>
    </location>
</feature>
<keyword evidence="2" id="KW-1185">Reference proteome</keyword>
<evidence type="ECO:0000313" key="3">
    <source>
        <dbReference type="WBParaSite" id="nRc.2.0.1.t43737-RA"/>
    </source>
</evidence>
<evidence type="ECO:0000256" key="1">
    <source>
        <dbReference type="SAM" id="MobiDB-lite"/>
    </source>
</evidence>
<feature type="region of interest" description="Disordered" evidence="1">
    <location>
        <begin position="1"/>
        <end position="77"/>
    </location>
</feature>
<accession>A0A915KXQ5</accession>
<dbReference type="AlphaFoldDB" id="A0A915KXQ5"/>
<feature type="compositionally biased region" description="Basic and acidic residues" evidence="1">
    <location>
        <begin position="16"/>
        <end position="55"/>
    </location>
</feature>